<dbReference type="AlphaFoldDB" id="A0A9D4V1A4"/>
<organism evidence="1 2">
    <name type="scientific">Adiantum capillus-veneris</name>
    <name type="common">Maidenhair fern</name>
    <dbReference type="NCBI Taxonomy" id="13818"/>
    <lineage>
        <taxon>Eukaryota</taxon>
        <taxon>Viridiplantae</taxon>
        <taxon>Streptophyta</taxon>
        <taxon>Embryophyta</taxon>
        <taxon>Tracheophyta</taxon>
        <taxon>Polypodiopsida</taxon>
        <taxon>Polypodiidae</taxon>
        <taxon>Polypodiales</taxon>
        <taxon>Pteridineae</taxon>
        <taxon>Pteridaceae</taxon>
        <taxon>Vittarioideae</taxon>
        <taxon>Adiantum</taxon>
    </lineage>
</organism>
<evidence type="ECO:0000313" key="1">
    <source>
        <dbReference type="EMBL" id="KAI5077463.1"/>
    </source>
</evidence>
<dbReference type="EMBL" id="JABFUD020000007">
    <property type="protein sequence ID" value="KAI5077463.1"/>
    <property type="molecule type" value="Genomic_DNA"/>
</dbReference>
<name>A0A9D4V1A4_ADICA</name>
<comment type="caution">
    <text evidence="1">The sequence shown here is derived from an EMBL/GenBank/DDBJ whole genome shotgun (WGS) entry which is preliminary data.</text>
</comment>
<evidence type="ECO:0000313" key="2">
    <source>
        <dbReference type="Proteomes" id="UP000886520"/>
    </source>
</evidence>
<proteinExistence type="predicted"/>
<sequence>MIYYARHGVINYIYRTMALLVYSTFTCEEFKQDNAKAIDIAFDGEMLKTIILRVHIAKSPSCHE</sequence>
<dbReference type="Proteomes" id="UP000886520">
    <property type="component" value="Chromosome 7"/>
</dbReference>
<gene>
    <name evidence="1" type="ORF">GOP47_0007287</name>
</gene>
<protein>
    <submittedName>
        <fullName evidence="1">Uncharacterized protein</fullName>
    </submittedName>
</protein>
<reference evidence="1" key="1">
    <citation type="submission" date="2021-01" db="EMBL/GenBank/DDBJ databases">
        <title>Adiantum capillus-veneris genome.</title>
        <authorList>
            <person name="Fang Y."/>
            <person name="Liao Q."/>
        </authorList>
    </citation>
    <scope>NUCLEOTIDE SEQUENCE</scope>
    <source>
        <strain evidence="1">H3</strain>
        <tissue evidence="1">Leaf</tissue>
    </source>
</reference>
<keyword evidence="2" id="KW-1185">Reference proteome</keyword>
<accession>A0A9D4V1A4</accession>